<sequence>MPDEPVEVLRQKYRLAAEAYGKVQVGNDLMRDLDNAKAEEARARSDVERLSASVREVISELLAGPDGADAPARAAATERARQLVKRLEAELQAATRKVGQLDSEHKAFKPQDRSLEPYGRPVDIEHGEQLIIRASADRDAAFEVFAELRDERIRLDGKVAEAEQNAHGFDDLVTLLADLSAGTPHADTPAFAGSLDEARTRSVALRSTLAEAKELLDGAEAAVRTAAGDLARYAAEPRFEKVDSHVRRQLLAVGVERLPHFADEWERALRPRLRTLALDLEQITVHRSNIVTRLKGMVEAALATLRAAQRLSCLPDNLADWSGQEFLRVKFEDPDENVLVGRLGEVVDEAVDGGGEAKKLDGMTLLLEGVRAATPKGVRVEMLKPDAVLRTERMRVSEIHDVFSGGQQLTAAIILYCTMAALRANDRGNSRQRHSGVLFLDNPIGRASAGYLLELQLKMADRLGVQLIYTTGLFDMDALSVFPLIVRLRNDADIRKGMKYLSMDSAVRRPLEELGEHDDSGRIGATRLFSHQVRP</sequence>
<dbReference type="EMBL" id="JBHTEY010000004">
    <property type="protein sequence ID" value="MFC7617273.1"/>
    <property type="molecule type" value="Genomic_DNA"/>
</dbReference>
<evidence type="ECO:0000256" key="1">
    <source>
        <dbReference type="SAM" id="MobiDB-lite"/>
    </source>
</evidence>
<evidence type="ECO:0000313" key="3">
    <source>
        <dbReference type="Proteomes" id="UP001596512"/>
    </source>
</evidence>
<evidence type="ECO:0000313" key="2">
    <source>
        <dbReference type="EMBL" id="MFC7617273.1"/>
    </source>
</evidence>
<organism evidence="2 3">
    <name type="scientific">Actinokineospora soli</name>
    <dbReference type="NCBI Taxonomy" id="1048753"/>
    <lineage>
        <taxon>Bacteria</taxon>
        <taxon>Bacillati</taxon>
        <taxon>Actinomycetota</taxon>
        <taxon>Actinomycetes</taxon>
        <taxon>Pseudonocardiales</taxon>
        <taxon>Pseudonocardiaceae</taxon>
        <taxon>Actinokineospora</taxon>
    </lineage>
</organism>
<protein>
    <submittedName>
        <fullName evidence="2">Uncharacterized protein</fullName>
    </submittedName>
</protein>
<accession>A0ABW2TVL8</accession>
<feature type="region of interest" description="Disordered" evidence="1">
    <location>
        <begin position="96"/>
        <end position="120"/>
    </location>
</feature>
<gene>
    <name evidence="2" type="ORF">ACFQV2_31480</name>
</gene>
<dbReference type="Proteomes" id="UP001596512">
    <property type="component" value="Unassembled WGS sequence"/>
</dbReference>
<feature type="compositionally biased region" description="Basic and acidic residues" evidence="1">
    <location>
        <begin position="102"/>
        <end position="115"/>
    </location>
</feature>
<keyword evidence="3" id="KW-1185">Reference proteome</keyword>
<proteinExistence type="predicted"/>
<name>A0ABW2TVL8_9PSEU</name>
<reference evidence="3" key="1">
    <citation type="journal article" date="2019" name="Int. J. Syst. Evol. Microbiol.">
        <title>The Global Catalogue of Microorganisms (GCM) 10K type strain sequencing project: providing services to taxonomists for standard genome sequencing and annotation.</title>
        <authorList>
            <consortium name="The Broad Institute Genomics Platform"/>
            <consortium name="The Broad Institute Genome Sequencing Center for Infectious Disease"/>
            <person name="Wu L."/>
            <person name="Ma J."/>
        </authorList>
    </citation>
    <scope>NUCLEOTIDE SEQUENCE [LARGE SCALE GENOMIC DNA]</scope>
    <source>
        <strain evidence="3">JCM 17695</strain>
    </source>
</reference>
<comment type="caution">
    <text evidence="2">The sequence shown here is derived from an EMBL/GenBank/DDBJ whole genome shotgun (WGS) entry which is preliminary data.</text>
</comment>